<dbReference type="GO" id="GO:0046656">
    <property type="term" value="P:folic acid biosynthetic process"/>
    <property type="evidence" value="ECO:0007669"/>
    <property type="project" value="UniProtKB-KW"/>
</dbReference>
<dbReference type="GO" id="GO:0005524">
    <property type="term" value="F:ATP binding"/>
    <property type="evidence" value="ECO:0007669"/>
    <property type="project" value="UniProtKB-KW"/>
</dbReference>
<keyword evidence="17" id="KW-1185">Reference proteome</keyword>
<dbReference type="PROSITE" id="PS00794">
    <property type="entry name" value="HPPK"/>
    <property type="match status" value="1"/>
</dbReference>
<evidence type="ECO:0000256" key="5">
    <source>
        <dbReference type="ARBA" id="ARBA00005051"/>
    </source>
</evidence>
<evidence type="ECO:0000313" key="17">
    <source>
        <dbReference type="Proteomes" id="UP000075243"/>
    </source>
</evidence>
<evidence type="ECO:0000256" key="10">
    <source>
        <dbReference type="ARBA" id="ARBA00022777"/>
    </source>
</evidence>
<dbReference type="STRING" id="3821.A0A151TS10"/>
<comment type="catalytic activity">
    <reaction evidence="1">
        <text>(7,8-dihydropterin-6-yl)methyl diphosphate + 4-aminobenzoate = 7,8-dihydropteroate + diphosphate</text>
        <dbReference type="Rhea" id="RHEA:19949"/>
        <dbReference type="ChEBI" id="CHEBI:17836"/>
        <dbReference type="ChEBI" id="CHEBI:17839"/>
        <dbReference type="ChEBI" id="CHEBI:33019"/>
        <dbReference type="ChEBI" id="CHEBI:72950"/>
        <dbReference type="EC" id="2.5.1.15"/>
    </reaction>
</comment>
<keyword evidence="10" id="KW-0418">Kinase</keyword>
<dbReference type="FunFam" id="3.20.20.20:FF:000006">
    <property type="entry name" value="Dihydropteroate synthase"/>
    <property type="match status" value="1"/>
</dbReference>
<evidence type="ECO:0000256" key="8">
    <source>
        <dbReference type="ARBA" id="ARBA00022723"/>
    </source>
</evidence>
<protein>
    <submittedName>
        <fullName evidence="16">Folic acid synthesis protein fol1</fullName>
        <ecNumber evidence="16">2.5.1.15</ecNumber>
    </submittedName>
</protein>
<keyword evidence="8" id="KW-0479">Metal-binding</keyword>
<evidence type="ECO:0000313" key="16">
    <source>
        <dbReference type="EMBL" id="KYP69823.1"/>
    </source>
</evidence>
<evidence type="ECO:0000256" key="2">
    <source>
        <dbReference type="ARBA" id="ARBA00000198"/>
    </source>
</evidence>
<dbReference type="Gramene" id="C.cajan_08771.t">
    <property type="protein sequence ID" value="C.cajan_08771.t"/>
    <property type="gene ID" value="C.cajan_08771"/>
</dbReference>
<dbReference type="Gene3D" id="3.20.20.20">
    <property type="entry name" value="Dihydropteroate synthase-like"/>
    <property type="match status" value="1"/>
</dbReference>
<dbReference type="PANTHER" id="PTHR20941:SF1">
    <property type="entry name" value="FOLIC ACID SYNTHESIS PROTEIN FOL1"/>
    <property type="match status" value="1"/>
</dbReference>
<keyword evidence="14" id="KW-0511">Multifunctional enzyme</keyword>
<dbReference type="CDD" id="cd00483">
    <property type="entry name" value="HPPK"/>
    <property type="match status" value="1"/>
</dbReference>
<dbReference type="NCBIfam" id="TIGR01498">
    <property type="entry name" value="folK"/>
    <property type="match status" value="1"/>
</dbReference>
<comment type="pathway">
    <text evidence="5">Cofactor biosynthesis; tetrahydrofolate biosynthesis; 2-amino-4-hydroxy-6-hydroxymethyl-7,8-dihydropteridine diphosphate from 7,8-dihydroneopterin triphosphate: step 4/4.</text>
</comment>
<evidence type="ECO:0000256" key="12">
    <source>
        <dbReference type="ARBA" id="ARBA00022842"/>
    </source>
</evidence>
<dbReference type="InterPro" id="IPR045031">
    <property type="entry name" value="DHP_synth-like"/>
</dbReference>
<evidence type="ECO:0000256" key="13">
    <source>
        <dbReference type="ARBA" id="ARBA00022909"/>
    </source>
</evidence>
<organism evidence="16 17">
    <name type="scientific">Cajanus cajan</name>
    <name type="common">Pigeon pea</name>
    <name type="synonym">Cajanus indicus</name>
    <dbReference type="NCBI Taxonomy" id="3821"/>
    <lineage>
        <taxon>Eukaryota</taxon>
        <taxon>Viridiplantae</taxon>
        <taxon>Streptophyta</taxon>
        <taxon>Embryophyta</taxon>
        <taxon>Tracheophyta</taxon>
        <taxon>Spermatophyta</taxon>
        <taxon>Magnoliopsida</taxon>
        <taxon>eudicotyledons</taxon>
        <taxon>Gunneridae</taxon>
        <taxon>Pentapetalae</taxon>
        <taxon>rosids</taxon>
        <taxon>fabids</taxon>
        <taxon>Fabales</taxon>
        <taxon>Fabaceae</taxon>
        <taxon>Papilionoideae</taxon>
        <taxon>50 kb inversion clade</taxon>
        <taxon>NPAAA clade</taxon>
        <taxon>indigoferoid/millettioid clade</taxon>
        <taxon>Phaseoleae</taxon>
        <taxon>Cajanus</taxon>
    </lineage>
</organism>
<dbReference type="PROSITE" id="PS00792">
    <property type="entry name" value="DHPS_1"/>
    <property type="match status" value="1"/>
</dbReference>
<dbReference type="GO" id="GO:0046872">
    <property type="term" value="F:metal ion binding"/>
    <property type="evidence" value="ECO:0007669"/>
    <property type="project" value="UniProtKB-KW"/>
</dbReference>
<dbReference type="GO" id="GO:0046654">
    <property type="term" value="P:tetrahydrofolate biosynthetic process"/>
    <property type="evidence" value="ECO:0007669"/>
    <property type="project" value="UniProtKB-UniPathway"/>
</dbReference>
<gene>
    <name evidence="16" type="ORF">KK1_009029</name>
</gene>
<dbReference type="AlphaFoldDB" id="A0A151TS10"/>
<dbReference type="Gene3D" id="3.30.70.560">
    <property type="entry name" value="7,8-Dihydro-6-hydroxymethylpterin-pyrophosphokinase HPPK"/>
    <property type="match status" value="1"/>
</dbReference>
<comment type="similarity">
    <text evidence="6">In the C-terminal section; belongs to the DHPS family.</text>
</comment>
<dbReference type="UniPathway" id="UPA00077">
    <property type="reaction ID" value="UER00155"/>
</dbReference>
<dbReference type="PROSITE" id="PS00793">
    <property type="entry name" value="DHPS_2"/>
    <property type="match status" value="1"/>
</dbReference>
<dbReference type="CDD" id="cd00739">
    <property type="entry name" value="DHPS"/>
    <property type="match status" value="1"/>
</dbReference>
<dbReference type="InterPro" id="IPR000489">
    <property type="entry name" value="Pterin-binding_dom"/>
</dbReference>
<evidence type="ECO:0000256" key="3">
    <source>
        <dbReference type="ARBA" id="ARBA00001946"/>
    </source>
</evidence>
<dbReference type="GO" id="GO:0016301">
    <property type="term" value="F:kinase activity"/>
    <property type="evidence" value="ECO:0007669"/>
    <property type="project" value="UniProtKB-KW"/>
</dbReference>
<keyword evidence="9" id="KW-0547">Nucleotide-binding</keyword>
<dbReference type="PROSITE" id="PS50972">
    <property type="entry name" value="PTERIN_BINDING"/>
    <property type="match status" value="1"/>
</dbReference>
<sequence>MRSSGINITRHACLYETAPAYVTDQPRFINSAIRGVTKLGPHELLSTLKRIERDLGRTDGIRYGPRPIDLDILFYGKYKVRSDILNIPHERIWERPFVMAPLMDLLGSAIDSDTEGMYRVMPVANGLLDWSKRTSVMGILNVTPDSFSDGGNFMSVESAVSQVRLMISEGADMIDIGAQSTRPMASRISVEEELSRLIPVLEAVVSMPEVEGKLISVDTFYSEVASEAVSKGAHIINDVSAGQLDSNMFKVMADLDVPYVAMHMRGDPSTMQNSENLKYDNVCKEISSELYSQVREAEISGIPAWRIMIDPGIGFSKKTEQNLDILKGLPDIREEIATRSLAISHAPMLIGPSRKRFLGEICSRPTAAERDPATIASVTAGVLGGANIVRVHNVKDNLDAVKLCDAILRQKSSRMKSSH</sequence>
<dbReference type="GO" id="GO:0003848">
    <property type="term" value="F:2-amino-4-hydroxy-6-hydroxymethyldihydropteridine diphosphokinase activity"/>
    <property type="evidence" value="ECO:0007669"/>
    <property type="project" value="UniProtKB-EC"/>
</dbReference>
<dbReference type="OMA" id="NIPHKLM"/>
<dbReference type="Pfam" id="PF00809">
    <property type="entry name" value="Pterin_bind"/>
    <property type="match status" value="1"/>
</dbReference>
<name>A0A151TS10_CAJCA</name>
<evidence type="ECO:0000259" key="15">
    <source>
        <dbReference type="PROSITE" id="PS50972"/>
    </source>
</evidence>
<keyword evidence="7 16" id="KW-0808">Transferase</keyword>
<evidence type="ECO:0000256" key="7">
    <source>
        <dbReference type="ARBA" id="ARBA00022679"/>
    </source>
</evidence>
<dbReference type="SUPFAM" id="SSF51717">
    <property type="entry name" value="Dihydropteroate synthetase-like"/>
    <property type="match status" value="1"/>
</dbReference>
<dbReference type="InterPro" id="IPR011005">
    <property type="entry name" value="Dihydropteroate_synth-like_sf"/>
</dbReference>
<dbReference type="EMBL" id="CM003605">
    <property type="protein sequence ID" value="KYP69823.1"/>
    <property type="molecule type" value="Genomic_DNA"/>
</dbReference>
<comment type="cofactor">
    <cofactor evidence="3">
        <name>Mg(2+)</name>
        <dbReference type="ChEBI" id="CHEBI:18420"/>
    </cofactor>
</comment>
<feature type="domain" description="Pterin-binding" evidence="15">
    <location>
        <begin position="134"/>
        <end position="402"/>
    </location>
</feature>
<comment type="pathway">
    <text evidence="4">Cofactor biosynthesis; tetrahydrofolate biosynthesis; 7,8-dihydrofolate from 2-amino-4-hydroxy-6-hydroxymethyl-7,8-dihydropteridine diphosphate and 4-aminobenzoate: step 1/2.</text>
</comment>
<dbReference type="InterPro" id="IPR000550">
    <property type="entry name" value="Hppk"/>
</dbReference>
<dbReference type="PANTHER" id="PTHR20941">
    <property type="entry name" value="FOLATE SYNTHESIS PROTEINS"/>
    <property type="match status" value="1"/>
</dbReference>
<comment type="catalytic activity">
    <reaction evidence="2">
        <text>6-hydroxymethyl-7,8-dihydropterin + ATP = (7,8-dihydropterin-6-yl)methyl diphosphate + AMP + H(+)</text>
        <dbReference type="Rhea" id="RHEA:11412"/>
        <dbReference type="ChEBI" id="CHEBI:15378"/>
        <dbReference type="ChEBI" id="CHEBI:30616"/>
        <dbReference type="ChEBI" id="CHEBI:44841"/>
        <dbReference type="ChEBI" id="CHEBI:72950"/>
        <dbReference type="ChEBI" id="CHEBI:456215"/>
        <dbReference type="EC" id="2.7.6.3"/>
    </reaction>
</comment>
<dbReference type="InterPro" id="IPR006390">
    <property type="entry name" value="DHP_synth_dom"/>
</dbReference>
<dbReference type="InterPro" id="IPR035907">
    <property type="entry name" value="Hppk_sf"/>
</dbReference>
<proteinExistence type="inferred from homology"/>
<accession>A0A151TS10</accession>
<keyword evidence="12" id="KW-0460">Magnesium</keyword>
<evidence type="ECO:0000256" key="11">
    <source>
        <dbReference type="ARBA" id="ARBA00022840"/>
    </source>
</evidence>
<dbReference type="GO" id="GO:0004156">
    <property type="term" value="F:dihydropteroate synthase activity"/>
    <property type="evidence" value="ECO:0007669"/>
    <property type="project" value="UniProtKB-EC"/>
</dbReference>
<evidence type="ECO:0000256" key="14">
    <source>
        <dbReference type="ARBA" id="ARBA00023268"/>
    </source>
</evidence>
<reference evidence="16 17" key="1">
    <citation type="journal article" date="2012" name="Nat. Biotechnol.">
        <title>Draft genome sequence of pigeonpea (Cajanus cajan), an orphan legume crop of resource-poor farmers.</title>
        <authorList>
            <person name="Varshney R.K."/>
            <person name="Chen W."/>
            <person name="Li Y."/>
            <person name="Bharti A.K."/>
            <person name="Saxena R.K."/>
            <person name="Schlueter J.A."/>
            <person name="Donoghue M.T."/>
            <person name="Azam S."/>
            <person name="Fan G."/>
            <person name="Whaley A.M."/>
            <person name="Farmer A.D."/>
            <person name="Sheridan J."/>
            <person name="Iwata A."/>
            <person name="Tuteja R."/>
            <person name="Penmetsa R.V."/>
            <person name="Wu W."/>
            <person name="Upadhyaya H.D."/>
            <person name="Yang S.P."/>
            <person name="Shah T."/>
            <person name="Saxena K.B."/>
            <person name="Michael T."/>
            <person name="McCombie W.R."/>
            <person name="Yang B."/>
            <person name="Zhang G."/>
            <person name="Yang H."/>
            <person name="Wang J."/>
            <person name="Spillane C."/>
            <person name="Cook D.R."/>
            <person name="May G.D."/>
            <person name="Xu X."/>
            <person name="Jackson S.A."/>
        </authorList>
    </citation>
    <scope>NUCLEOTIDE SEQUENCE [LARGE SCALE GENOMIC DNA]</scope>
    <source>
        <strain evidence="17">cv. Asha</strain>
    </source>
</reference>
<keyword evidence="13" id="KW-0289">Folate biosynthesis</keyword>
<evidence type="ECO:0000256" key="9">
    <source>
        <dbReference type="ARBA" id="ARBA00022741"/>
    </source>
</evidence>
<evidence type="ECO:0000256" key="1">
    <source>
        <dbReference type="ARBA" id="ARBA00000012"/>
    </source>
</evidence>
<dbReference type="NCBIfam" id="TIGR01496">
    <property type="entry name" value="DHPS"/>
    <property type="match status" value="1"/>
</dbReference>
<evidence type="ECO:0000256" key="6">
    <source>
        <dbReference type="ARBA" id="ARBA00009951"/>
    </source>
</evidence>
<dbReference type="Proteomes" id="UP000075243">
    <property type="component" value="Chromosome 3"/>
</dbReference>
<evidence type="ECO:0000256" key="4">
    <source>
        <dbReference type="ARBA" id="ARBA00004763"/>
    </source>
</evidence>
<dbReference type="EC" id="2.5.1.15" evidence="16"/>
<keyword evidence="11" id="KW-0067">ATP-binding</keyword>
<dbReference type="Pfam" id="PF01288">
    <property type="entry name" value="HPPK"/>
    <property type="match status" value="1"/>
</dbReference>
<dbReference type="SUPFAM" id="SSF55083">
    <property type="entry name" value="6-hydroxymethyl-7,8-dihydropterin pyrophosphokinase, HPPK"/>
    <property type="match status" value="1"/>
</dbReference>